<dbReference type="Proteomes" id="UP000095009">
    <property type="component" value="Unassembled WGS sequence"/>
</dbReference>
<keyword evidence="1" id="KW-1133">Transmembrane helix</keyword>
<gene>
    <name evidence="2" type="ORF">NADFUDRAFT_82698</name>
</gene>
<evidence type="ECO:0000256" key="1">
    <source>
        <dbReference type="SAM" id="Phobius"/>
    </source>
</evidence>
<organism evidence="2 3">
    <name type="scientific">Nadsonia fulvescens var. elongata DSM 6958</name>
    <dbReference type="NCBI Taxonomy" id="857566"/>
    <lineage>
        <taxon>Eukaryota</taxon>
        <taxon>Fungi</taxon>
        <taxon>Dikarya</taxon>
        <taxon>Ascomycota</taxon>
        <taxon>Saccharomycotina</taxon>
        <taxon>Dipodascomycetes</taxon>
        <taxon>Dipodascales</taxon>
        <taxon>Dipodascales incertae sedis</taxon>
        <taxon>Nadsonia</taxon>
    </lineage>
</organism>
<evidence type="ECO:0000313" key="3">
    <source>
        <dbReference type="Proteomes" id="UP000095009"/>
    </source>
</evidence>
<dbReference type="InterPro" id="IPR038882">
    <property type="entry name" value="Rcf3"/>
</dbReference>
<evidence type="ECO:0000313" key="2">
    <source>
        <dbReference type="EMBL" id="ODQ65715.1"/>
    </source>
</evidence>
<dbReference type="PANTHER" id="PTHR39153">
    <property type="entry name" value="AGR244WP"/>
    <property type="match status" value="1"/>
</dbReference>
<keyword evidence="1" id="KW-0812">Transmembrane</keyword>
<dbReference type="EMBL" id="KV454409">
    <property type="protein sequence ID" value="ODQ65715.1"/>
    <property type="molecule type" value="Genomic_DNA"/>
</dbReference>
<feature type="transmembrane region" description="Helical" evidence="1">
    <location>
        <begin position="53"/>
        <end position="72"/>
    </location>
</feature>
<dbReference type="AlphaFoldDB" id="A0A1E3PJX3"/>
<accession>A0A1E3PJX3</accession>
<keyword evidence="3" id="KW-1185">Reference proteome</keyword>
<protein>
    <recommendedName>
        <fullName evidence="4">HIG1 domain-containing protein</fullName>
    </recommendedName>
</protein>
<evidence type="ECO:0008006" key="4">
    <source>
        <dbReference type="Google" id="ProtNLM"/>
    </source>
</evidence>
<keyword evidence="1" id="KW-0472">Membrane</keyword>
<proteinExistence type="predicted"/>
<dbReference type="PANTHER" id="PTHR39153:SF1">
    <property type="entry name" value="AGR244WP"/>
    <property type="match status" value="1"/>
</dbReference>
<reference evidence="2 3" key="1">
    <citation type="journal article" date="2016" name="Proc. Natl. Acad. Sci. U.S.A.">
        <title>Comparative genomics of biotechnologically important yeasts.</title>
        <authorList>
            <person name="Riley R."/>
            <person name="Haridas S."/>
            <person name="Wolfe K.H."/>
            <person name="Lopes M.R."/>
            <person name="Hittinger C.T."/>
            <person name="Goeker M."/>
            <person name="Salamov A.A."/>
            <person name="Wisecaver J.H."/>
            <person name="Long T.M."/>
            <person name="Calvey C.H."/>
            <person name="Aerts A.L."/>
            <person name="Barry K.W."/>
            <person name="Choi C."/>
            <person name="Clum A."/>
            <person name="Coughlan A.Y."/>
            <person name="Deshpande S."/>
            <person name="Douglass A.P."/>
            <person name="Hanson S.J."/>
            <person name="Klenk H.-P."/>
            <person name="LaButti K.M."/>
            <person name="Lapidus A."/>
            <person name="Lindquist E.A."/>
            <person name="Lipzen A.M."/>
            <person name="Meier-Kolthoff J.P."/>
            <person name="Ohm R.A."/>
            <person name="Otillar R.P."/>
            <person name="Pangilinan J.L."/>
            <person name="Peng Y."/>
            <person name="Rokas A."/>
            <person name="Rosa C.A."/>
            <person name="Scheuner C."/>
            <person name="Sibirny A.A."/>
            <person name="Slot J.C."/>
            <person name="Stielow J.B."/>
            <person name="Sun H."/>
            <person name="Kurtzman C.P."/>
            <person name="Blackwell M."/>
            <person name="Grigoriev I.V."/>
            <person name="Jeffries T.W."/>
        </authorList>
    </citation>
    <scope>NUCLEOTIDE SEQUENCE [LARGE SCALE GENOMIC DNA]</scope>
    <source>
        <strain evidence="2 3">DSM 6958</strain>
    </source>
</reference>
<sequence>MKPAHHAPEKVEGAVDVILQGTAIGGTKGLFAGLALGTYIRYFQPKVWQRTTIQFRSFVLISLFCGGAVFSADKRLVDYEQKLRYEDIVQKSKLLDEAAERGEFIDFDGVKK</sequence>
<dbReference type="OrthoDB" id="3979469at2759"/>
<name>A0A1E3PJX3_9ASCO</name>